<accession>A0A4R3LBC5</accession>
<evidence type="ECO:0000256" key="1">
    <source>
        <dbReference type="SAM" id="MobiDB-lite"/>
    </source>
</evidence>
<dbReference type="Proteomes" id="UP000294937">
    <property type="component" value="Unassembled WGS sequence"/>
</dbReference>
<dbReference type="RefSeq" id="WP_131922999.1">
    <property type="nucleotide sequence ID" value="NZ_SMAG01000001.1"/>
</dbReference>
<feature type="region of interest" description="Disordered" evidence="1">
    <location>
        <begin position="448"/>
        <end position="486"/>
    </location>
</feature>
<reference evidence="3 4" key="1">
    <citation type="submission" date="2019-03" db="EMBL/GenBank/DDBJ databases">
        <title>Genomic Encyclopedia of Type Strains, Phase IV (KMG-IV): sequencing the most valuable type-strain genomes for metagenomic binning, comparative biology and taxonomic classification.</title>
        <authorList>
            <person name="Goeker M."/>
        </authorList>
    </citation>
    <scope>NUCLEOTIDE SEQUENCE [LARGE SCALE GENOMIC DNA]</scope>
    <source>
        <strain evidence="3 4">DSM 45707</strain>
    </source>
</reference>
<feature type="compositionally biased region" description="Basic and acidic residues" evidence="1">
    <location>
        <begin position="476"/>
        <end position="486"/>
    </location>
</feature>
<evidence type="ECO:0000313" key="3">
    <source>
        <dbReference type="EMBL" id="TCS96598.1"/>
    </source>
</evidence>
<dbReference type="Gene3D" id="3.40.1660.10">
    <property type="entry name" value="EreA-like (biosynthetic domain)"/>
    <property type="match status" value="1"/>
</dbReference>
<feature type="compositionally biased region" description="Low complexity" evidence="1">
    <location>
        <begin position="449"/>
        <end position="463"/>
    </location>
</feature>
<dbReference type="EMBL" id="SMAG01000001">
    <property type="protein sequence ID" value="TCS96598.1"/>
    <property type="molecule type" value="Genomic_DNA"/>
</dbReference>
<dbReference type="PANTHER" id="PTHR31299:SF0">
    <property type="entry name" value="ESTERASE, PUTATIVE (AFU_ORTHOLOGUE AFUA_1G05850)-RELATED"/>
    <property type="match status" value="1"/>
</dbReference>
<feature type="compositionally biased region" description="Polar residues" evidence="1">
    <location>
        <begin position="464"/>
        <end position="475"/>
    </location>
</feature>
<feature type="chain" id="PRO_5020217122" evidence="2">
    <location>
        <begin position="23"/>
        <end position="486"/>
    </location>
</feature>
<gene>
    <name evidence="3" type="ORF">EDD58_101234</name>
</gene>
<organism evidence="3 4">
    <name type="scientific">Hazenella coriacea</name>
    <dbReference type="NCBI Taxonomy" id="1179467"/>
    <lineage>
        <taxon>Bacteria</taxon>
        <taxon>Bacillati</taxon>
        <taxon>Bacillota</taxon>
        <taxon>Bacilli</taxon>
        <taxon>Bacillales</taxon>
        <taxon>Thermoactinomycetaceae</taxon>
        <taxon>Hazenella</taxon>
    </lineage>
</organism>
<sequence>MWVSLFLVAFLSVGAFPSWVSAQPIGSEKDWQHWVQKHANPIKILSPSENDHYKDLHFLKQTLKDKRIVLLGESSHGAAEFNSSKVRMIQYLHKELGYEVISFESGLAENHAAFIESGQKPPLTTMQNSIFGVWHSQETLPLFDYIKEQKNTKNPLILSGFDNQPMATYSPFVRDWFKQVDPKVAELAFQLENKFVHYYYMESDINAFKKEQPHLIAQYQQLLSFVESHESQLQKIYPQHPELTKVTKYTFQDRIDSINQMIEPSILLQKYLEEEDYEKAGENMDRLSVVRDKAMAKHLTWVADELYPDKKIIAWGHNYHIRKNNSQITAPYRGSLVTMGELLPDHIKKQTYTVGLYMNRGESASNNRVPMPVRYPHPTGTMESILGKHMKSPAIFVDLAKHKNKKGTSWMYTPRLALDWGFMEEELLPRDQYDGILFIDETHLPNYIPPASSQKQQSKASIQGFQPLSSSSLNSKVDHLHLNPNH</sequence>
<proteinExistence type="predicted"/>
<dbReference type="PANTHER" id="PTHR31299">
    <property type="entry name" value="ESTERASE, PUTATIVE (AFU_ORTHOLOGUE AFUA_1G05850)-RELATED"/>
    <property type="match status" value="1"/>
</dbReference>
<dbReference type="GO" id="GO:0046677">
    <property type="term" value="P:response to antibiotic"/>
    <property type="evidence" value="ECO:0007669"/>
    <property type="project" value="InterPro"/>
</dbReference>
<feature type="signal peptide" evidence="2">
    <location>
        <begin position="1"/>
        <end position="22"/>
    </location>
</feature>
<dbReference type="Gene3D" id="1.20.1440.30">
    <property type="entry name" value="Biosynthetic Protein domain"/>
    <property type="match status" value="1"/>
</dbReference>
<dbReference type="AlphaFoldDB" id="A0A4R3LBC5"/>
<dbReference type="InterPro" id="IPR052036">
    <property type="entry name" value="Hydrolase/PRTase-associated"/>
</dbReference>
<evidence type="ECO:0000313" key="4">
    <source>
        <dbReference type="Proteomes" id="UP000294937"/>
    </source>
</evidence>
<dbReference type="Pfam" id="PF05139">
    <property type="entry name" value="Erythro_esteras"/>
    <property type="match status" value="1"/>
</dbReference>
<keyword evidence="2" id="KW-0732">Signal</keyword>
<name>A0A4R3LBC5_9BACL</name>
<keyword evidence="4" id="KW-1185">Reference proteome</keyword>
<dbReference type="SUPFAM" id="SSF159501">
    <property type="entry name" value="EreA/ChaN-like"/>
    <property type="match status" value="1"/>
</dbReference>
<dbReference type="InterPro" id="IPR007815">
    <property type="entry name" value="Emycin_Estase"/>
</dbReference>
<dbReference type="Gene3D" id="3.30.1870.10">
    <property type="entry name" value="EreA-like, domain 2"/>
    <property type="match status" value="1"/>
</dbReference>
<dbReference type="CDD" id="cd14728">
    <property type="entry name" value="Ere-like"/>
    <property type="match status" value="1"/>
</dbReference>
<dbReference type="OrthoDB" id="9810066at2"/>
<protein>
    <submittedName>
        <fullName evidence="3">Erythromycin esterase</fullName>
    </submittedName>
</protein>
<evidence type="ECO:0000256" key="2">
    <source>
        <dbReference type="SAM" id="SignalP"/>
    </source>
</evidence>
<comment type="caution">
    <text evidence="3">The sequence shown here is derived from an EMBL/GenBank/DDBJ whole genome shotgun (WGS) entry which is preliminary data.</text>
</comment>